<dbReference type="PANTHER" id="PTHR36427:SF3">
    <property type="entry name" value="LARGE RIBOSOMAL SUBUNIT PROTEIN UL1M"/>
    <property type="match status" value="1"/>
</dbReference>
<dbReference type="InterPro" id="IPR028364">
    <property type="entry name" value="Ribosomal_uL1/biogenesis"/>
</dbReference>
<dbReference type="AlphaFoldDB" id="A0A948RRZ3"/>
<comment type="subunit">
    <text evidence="9">Part of the 50S ribosomal subunit.</text>
</comment>
<sequence>MKHGKRYKTIVEERAKSNGPLVLEKAMEFAKTNAKAKFDETMEVSIRLGVNPKYTDQMVRGTVVLPHGTGKTVRVLVLAKGEKVTEAEQAGADFVGNDELIKKIQGGWLDFDRVVSTPDMMGSVGKLGKILGPRGLMPSPKAGTVTFDVAKAVEEVKSGKIEFKVDKGGNLHVPTGKASFDTSKLVENTRAFLTEVLRLRPSAAKGQYIRTVTISSTMGPGVRVDLSDI</sequence>
<evidence type="ECO:0000256" key="6">
    <source>
        <dbReference type="ARBA" id="ARBA00022980"/>
    </source>
</evidence>
<dbReference type="InterPro" id="IPR005878">
    <property type="entry name" value="Ribosom_uL1_bac-type"/>
</dbReference>
<dbReference type="GO" id="GO:0006412">
    <property type="term" value="P:translation"/>
    <property type="evidence" value="ECO:0007669"/>
    <property type="project" value="UniProtKB-UniRule"/>
</dbReference>
<dbReference type="InterPro" id="IPR002143">
    <property type="entry name" value="Ribosomal_uL1"/>
</dbReference>
<protein>
    <recommendedName>
        <fullName evidence="8 9">Large ribosomal subunit protein uL1</fullName>
    </recommendedName>
</protein>
<dbReference type="GO" id="GO:0006417">
    <property type="term" value="P:regulation of translation"/>
    <property type="evidence" value="ECO:0007669"/>
    <property type="project" value="UniProtKB-KW"/>
</dbReference>
<dbReference type="InterPro" id="IPR023674">
    <property type="entry name" value="Ribosomal_uL1-like"/>
</dbReference>
<reference evidence="11" key="1">
    <citation type="submission" date="2021-05" db="EMBL/GenBank/DDBJ databases">
        <title>Energy efficiency and biological interactions define the core microbiome of deep oligotrophic groundwater.</title>
        <authorList>
            <person name="Mehrshad M."/>
            <person name="Lopez-Fernandez M."/>
            <person name="Bell E."/>
            <person name="Bernier-Latmani R."/>
            <person name="Bertilsson S."/>
            <person name="Dopson M."/>
        </authorList>
    </citation>
    <scope>NUCLEOTIDE SEQUENCE</scope>
    <source>
        <strain evidence="11">Modern_marine.mb.64</strain>
    </source>
</reference>
<dbReference type="PANTHER" id="PTHR36427">
    <property type="entry name" value="54S RIBOSOMAL PROTEIN L1, MITOCHONDRIAL"/>
    <property type="match status" value="1"/>
</dbReference>
<evidence type="ECO:0000313" key="12">
    <source>
        <dbReference type="Proteomes" id="UP000777784"/>
    </source>
</evidence>
<evidence type="ECO:0000256" key="2">
    <source>
        <dbReference type="ARBA" id="ARBA00022491"/>
    </source>
</evidence>
<keyword evidence="2 9" id="KW-0678">Repressor</keyword>
<dbReference type="NCBIfam" id="TIGR01169">
    <property type="entry name" value="rplA_bact"/>
    <property type="match status" value="1"/>
</dbReference>
<dbReference type="InterPro" id="IPR016095">
    <property type="entry name" value="Ribosomal_uL1_3-a/b-sand"/>
</dbReference>
<dbReference type="SUPFAM" id="SSF56808">
    <property type="entry name" value="Ribosomal protein L1"/>
    <property type="match status" value="1"/>
</dbReference>
<evidence type="ECO:0000256" key="10">
    <source>
        <dbReference type="RuleBase" id="RU000659"/>
    </source>
</evidence>
<dbReference type="Pfam" id="PF00687">
    <property type="entry name" value="Ribosomal_L1"/>
    <property type="match status" value="1"/>
</dbReference>
<comment type="caution">
    <text evidence="11">The sequence shown here is derived from an EMBL/GenBank/DDBJ whole genome shotgun (WGS) entry which is preliminary data.</text>
</comment>
<dbReference type="EMBL" id="JAHJDP010000009">
    <property type="protein sequence ID" value="MBU2689511.1"/>
    <property type="molecule type" value="Genomic_DNA"/>
</dbReference>
<evidence type="ECO:0000256" key="5">
    <source>
        <dbReference type="ARBA" id="ARBA00022884"/>
    </source>
</evidence>
<dbReference type="GO" id="GO:0019843">
    <property type="term" value="F:rRNA binding"/>
    <property type="evidence" value="ECO:0007669"/>
    <property type="project" value="UniProtKB-UniRule"/>
</dbReference>
<dbReference type="PROSITE" id="PS01199">
    <property type="entry name" value="RIBOSOMAL_L1"/>
    <property type="match status" value="1"/>
</dbReference>
<gene>
    <name evidence="9 11" type="primary">rplA</name>
    <name evidence="11" type="ORF">KJ970_01165</name>
</gene>
<evidence type="ECO:0000256" key="8">
    <source>
        <dbReference type="ARBA" id="ARBA00035241"/>
    </source>
</evidence>
<dbReference type="PIRSF" id="PIRSF002155">
    <property type="entry name" value="Ribosomal_L1"/>
    <property type="match status" value="1"/>
</dbReference>
<dbReference type="Gene3D" id="3.40.50.790">
    <property type="match status" value="1"/>
</dbReference>
<comment type="similarity">
    <text evidence="1 9 10">Belongs to the universal ribosomal protein uL1 family.</text>
</comment>
<keyword evidence="5 9" id="KW-0694">RNA-binding</keyword>
<evidence type="ECO:0000256" key="9">
    <source>
        <dbReference type="HAMAP-Rule" id="MF_01318"/>
    </source>
</evidence>
<comment type="function">
    <text evidence="9">Protein L1 is also a translational repressor protein, it controls the translation of the L11 operon by binding to its mRNA.</text>
</comment>
<name>A0A948RRZ3_UNCEI</name>
<evidence type="ECO:0000256" key="7">
    <source>
        <dbReference type="ARBA" id="ARBA00023274"/>
    </source>
</evidence>
<dbReference type="InterPro" id="IPR023673">
    <property type="entry name" value="Ribosomal_uL1_CS"/>
</dbReference>
<dbReference type="FunFam" id="3.40.50.790:FF:000001">
    <property type="entry name" value="50S ribosomal protein L1"/>
    <property type="match status" value="1"/>
</dbReference>
<evidence type="ECO:0000256" key="3">
    <source>
        <dbReference type="ARBA" id="ARBA00022730"/>
    </source>
</evidence>
<dbReference type="GO" id="GO:0003735">
    <property type="term" value="F:structural constituent of ribosome"/>
    <property type="evidence" value="ECO:0007669"/>
    <property type="project" value="InterPro"/>
</dbReference>
<dbReference type="GO" id="GO:0000049">
    <property type="term" value="F:tRNA binding"/>
    <property type="evidence" value="ECO:0007669"/>
    <property type="project" value="UniProtKB-KW"/>
</dbReference>
<dbReference type="GO" id="GO:0015934">
    <property type="term" value="C:large ribosomal subunit"/>
    <property type="evidence" value="ECO:0007669"/>
    <property type="project" value="InterPro"/>
</dbReference>
<proteinExistence type="inferred from homology"/>
<keyword evidence="6 9" id="KW-0689">Ribosomal protein</keyword>
<keyword evidence="4 9" id="KW-0810">Translation regulation</keyword>
<evidence type="ECO:0000313" key="11">
    <source>
        <dbReference type="EMBL" id="MBU2689511.1"/>
    </source>
</evidence>
<dbReference type="Proteomes" id="UP000777784">
    <property type="component" value="Unassembled WGS sequence"/>
</dbReference>
<dbReference type="HAMAP" id="MF_01318_B">
    <property type="entry name" value="Ribosomal_uL1_B"/>
    <property type="match status" value="1"/>
</dbReference>
<keyword evidence="7 9" id="KW-0687">Ribonucleoprotein</keyword>
<dbReference type="CDD" id="cd00403">
    <property type="entry name" value="Ribosomal_L1"/>
    <property type="match status" value="1"/>
</dbReference>
<accession>A0A948RRZ3</accession>
<keyword evidence="9" id="KW-0820">tRNA-binding</keyword>
<evidence type="ECO:0000256" key="4">
    <source>
        <dbReference type="ARBA" id="ARBA00022845"/>
    </source>
</evidence>
<evidence type="ECO:0000256" key="1">
    <source>
        <dbReference type="ARBA" id="ARBA00010531"/>
    </source>
</evidence>
<organism evidence="11 12">
    <name type="scientific">Eiseniibacteriota bacterium</name>
    <dbReference type="NCBI Taxonomy" id="2212470"/>
    <lineage>
        <taxon>Bacteria</taxon>
        <taxon>Candidatus Eiseniibacteriota</taxon>
    </lineage>
</organism>
<comment type="function">
    <text evidence="9">Binds directly to 23S rRNA. The L1 stalk is quite mobile in the ribosome, and is involved in E site tRNA release.</text>
</comment>
<dbReference type="Gene3D" id="3.30.190.20">
    <property type="match status" value="1"/>
</dbReference>
<keyword evidence="3 9" id="KW-0699">rRNA-binding</keyword>